<sequence length="518" mass="59131">MACLRDIHIKQYSCLLCRQAPTAGTNIFGAPCSRCSYSPHPLVWFHTTCYETVENSYEPSQKPTSEDLGRHAEATRPLYHSQHEERGEIESDLEGLFSEHTRRITQDTFNQDLLRQFPVEIRLMISELIAPCWSLTMLGESRRLIEQLRNLNPTREVWMLRTDYRGISYVTRLSSRPLETTATTGLVYHIKLPVTLDKIGLFVRDIQLISTGSSSANTIWSSPFPPKFHPWNFYHDRDKPRLEYLSFDTHVQDFLVCCANTRMVGIHSSSGTSTTFREFVSLMHRRMSKSYKHWIYFPLNKGHEYIKAAWIRKFKTCRRPGSSPALVPQTSLGRIITFGPRFPTRIIDYYEYHPLVKSGDSSISGLFHDGLDPAFRYISEVGVTCSDPGHSGTLELEPLPVDTRSGPPAVPPGRGSVAGTWYMTQAPLNGLAKVQVCRDQEQAHHPILFYRDQHIEWLGQMRWDRDLNQDILEPSYIETGTIDGWGYIKDIRSGAGHDSDISGRIGGLVRLPKVRTIV</sequence>
<dbReference type="Proteomes" id="UP001610335">
    <property type="component" value="Unassembled WGS sequence"/>
</dbReference>
<evidence type="ECO:0000313" key="2">
    <source>
        <dbReference type="Proteomes" id="UP001610335"/>
    </source>
</evidence>
<dbReference type="EMBL" id="JBFXLS010000080">
    <property type="protein sequence ID" value="KAL2818987.1"/>
    <property type="molecule type" value="Genomic_DNA"/>
</dbReference>
<evidence type="ECO:0000313" key="1">
    <source>
        <dbReference type="EMBL" id="KAL2818987.1"/>
    </source>
</evidence>
<keyword evidence="2" id="KW-1185">Reference proteome</keyword>
<comment type="caution">
    <text evidence="1">The sequence shown here is derived from an EMBL/GenBank/DDBJ whole genome shotgun (WGS) entry which is preliminary data.</text>
</comment>
<accession>A0ABR4HUD0</accession>
<evidence type="ECO:0008006" key="3">
    <source>
        <dbReference type="Google" id="ProtNLM"/>
    </source>
</evidence>
<name>A0ABR4HUD0_9EURO</name>
<proteinExistence type="predicted"/>
<gene>
    <name evidence="1" type="ORF">BDW59DRAFT_174981</name>
</gene>
<reference evidence="1 2" key="1">
    <citation type="submission" date="2024-07" db="EMBL/GenBank/DDBJ databases">
        <title>Section-level genome sequencing and comparative genomics of Aspergillus sections Usti and Cavernicolus.</title>
        <authorList>
            <consortium name="Lawrence Berkeley National Laboratory"/>
            <person name="Nybo J.L."/>
            <person name="Vesth T.C."/>
            <person name="Theobald S."/>
            <person name="Frisvad J.C."/>
            <person name="Larsen T.O."/>
            <person name="Kjaerboelling I."/>
            <person name="Rothschild-Mancinelli K."/>
            <person name="Lyhne E.K."/>
            <person name="Kogle M.E."/>
            <person name="Barry K."/>
            <person name="Clum A."/>
            <person name="Na H."/>
            <person name="Ledsgaard L."/>
            <person name="Lin J."/>
            <person name="Lipzen A."/>
            <person name="Kuo A."/>
            <person name="Riley R."/>
            <person name="Mondo S."/>
            <person name="LaButti K."/>
            <person name="Haridas S."/>
            <person name="Pangalinan J."/>
            <person name="Salamov A.A."/>
            <person name="Simmons B.A."/>
            <person name="Magnuson J.K."/>
            <person name="Chen J."/>
            <person name="Drula E."/>
            <person name="Henrissat B."/>
            <person name="Wiebenga A."/>
            <person name="Lubbers R.J."/>
            <person name="Gomes A.C."/>
            <person name="Makela M.R."/>
            <person name="Stajich J."/>
            <person name="Grigoriev I.V."/>
            <person name="Mortensen U.H."/>
            <person name="De vries R.P."/>
            <person name="Baker S.E."/>
            <person name="Andersen M.R."/>
        </authorList>
    </citation>
    <scope>NUCLEOTIDE SEQUENCE [LARGE SCALE GENOMIC DNA]</scope>
    <source>
        <strain evidence="1 2">CBS 600.67</strain>
    </source>
</reference>
<organism evidence="1 2">
    <name type="scientific">Aspergillus cavernicola</name>
    <dbReference type="NCBI Taxonomy" id="176166"/>
    <lineage>
        <taxon>Eukaryota</taxon>
        <taxon>Fungi</taxon>
        <taxon>Dikarya</taxon>
        <taxon>Ascomycota</taxon>
        <taxon>Pezizomycotina</taxon>
        <taxon>Eurotiomycetes</taxon>
        <taxon>Eurotiomycetidae</taxon>
        <taxon>Eurotiales</taxon>
        <taxon>Aspergillaceae</taxon>
        <taxon>Aspergillus</taxon>
        <taxon>Aspergillus subgen. Nidulantes</taxon>
    </lineage>
</organism>
<protein>
    <recommendedName>
        <fullName evidence="3">F-box domain-containing protein</fullName>
    </recommendedName>
</protein>